<dbReference type="EMBL" id="BOPF01000056">
    <property type="protein sequence ID" value="GIJ51864.1"/>
    <property type="molecule type" value="Genomic_DNA"/>
</dbReference>
<proteinExistence type="predicted"/>
<gene>
    <name evidence="1" type="ORF">Val02_87500</name>
</gene>
<dbReference type="Proteomes" id="UP000619260">
    <property type="component" value="Unassembled WGS sequence"/>
</dbReference>
<dbReference type="PANTHER" id="PTHR36221">
    <property type="entry name" value="DUF742 DOMAIN-CONTAINING PROTEIN"/>
    <property type="match status" value="1"/>
</dbReference>
<dbReference type="InterPro" id="IPR007995">
    <property type="entry name" value="DUF742"/>
</dbReference>
<evidence type="ECO:0008006" key="3">
    <source>
        <dbReference type="Google" id="ProtNLM"/>
    </source>
</evidence>
<evidence type="ECO:0000313" key="2">
    <source>
        <dbReference type="Proteomes" id="UP000619260"/>
    </source>
</evidence>
<dbReference type="PANTHER" id="PTHR36221:SF1">
    <property type="entry name" value="DUF742 DOMAIN-CONTAINING PROTEIN"/>
    <property type="match status" value="1"/>
</dbReference>
<dbReference type="RefSeq" id="WP_203905257.1">
    <property type="nucleotide sequence ID" value="NZ_BOPF01000056.1"/>
</dbReference>
<evidence type="ECO:0000313" key="1">
    <source>
        <dbReference type="EMBL" id="GIJ51864.1"/>
    </source>
</evidence>
<reference evidence="1" key="1">
    <citation type="submission" date="2021-01" db="EMBL/GenBank/DDBJ databases">
        <title>Whole genome shotgun sequence of Virgisporangium aliadipatigenens NBRC 105644.</title>
        <authorList>
            <person name="Komaki H."/>
            <person name="Tamura T."/>
        </authorList>
    </citation>
    <scope>NUCLEOTIDE SEQUENCE</scope>
    <source>
        <strain evidence="1">NBRC 105644</strain>
    </source>
</reference>
<protein>
    <recommendedName>
        <fullName evidence="3">DUF742 domain-containing protein</fullName>
    </recommendedName>
</protein>
<dbReference type="Pfam" id="PF05331">
    <property type="entry name" value="DUF742"/>
    <property type="match status" value="1"/>
</dbReference>
<keyword evidence="2" id="KW-1185">Reference proteome</keyword>
<dbReference type="AlphaFoldDB" id="A0A8J4DVJ3"/>
<name>A0A8J4DVJ3_9ACTN</name>
<accession>A0A8J4DVJ3</accession>
<organism evidence="1 2">
    <name type="scientific">Virgisporangium aliadipatigenens</name>
    <dbReference type="NCBI Taxonomy" id="741659"/>
    <lineage>
        <taxon>Bacteria</taxon>
        <taxon>Bacillati</taxon>
        <taxon>Actinomycetota</taxon>
        <taxon>Actinomycetes</taxon>
        <taxon>Micromonosporales</taxon>
        <taxon>Micromonosporaceae</taxon>
        <taxon>Virgisporangium</taxon>
    </lineage>
</organism>
<comment type="caution">
    <text evidence="1">The sequence shown here is derived from an EMBL/GenBank/DDBJ whole genome shotgun (WGS) entry which is preliminary data.</text>
</comment>
<sequence>MRDESDPGHEWLDDEAGPVVRPYAVIGGRTKHARQFDVVAFVVATGRHGGGHLQPEHRRLLERAVEPVSVAEVAAHVDLPLGVVRVLLSDLLADELIVVHEPDGATRPAENVLEAVINGLRSL</sequence>